<keyword evidence="2" id="KW-1185">Reference proteome</keyword>
<dbReference type="Proteomes" id="UP001148838">
    <property type="component" value="Unassembled WGS sequence"/>
</dbReference>
<dbReference type="EMBL" id="JAJSOF020000013">
    <property type="protein sequence ID" value="KAJ4442958.1"/>
    <property type="molecule type" value="Genomic_DNA"/>
</dbReference>
<comment type="caution">
    <text evidence="1">The sequence shown here is derived from an EMBL/GenBank/DDBJ whole genome shotgun (WGS) entry which is preliminary data.</text>
</comment>
<sequence>MVQADGRRNEEVRKEMGTRAGVQTSELLKWKWRGRVSRLQESKWAHAAMMWGSRTAKGNVGRPKICWSVLCIGVAGKQWTRMARNGKEYRRLEKSLSLRKRDGIHIGQPLCLQHHLAPGRPESAGSPSIIGTDEEHIGGAAYCGCCRCGQTIYRMHRRLRWAERVARMGESRNSCRVLVGRPEGKRSFGRPRRRWEDNIKMDLREVGYDDRDWLNVAQDIDSHPVLNIASLDGRLQCVSRILLASAVAERRLSAETTAQEYK</sequence>
<evidence type="ECO:0000313" key="1">
    <source>
        <dbReference type="EMBL" id="KAJ4442958.1"/>
    </source>
</evidence>
<organism evidence="1 2">
    <name type="scientific">Periplaneta americana</name>
    <name type="common">American cockroach</name>
    <name type="synonym">Blatta americana</name>
    <dbReference type="NCBI Taxonomy" id="6978"/>
    <lineage>
        <taxon>Eukaryota</taxon>
        <taxon>Metazoa</taxon>
        <taxon>Ecdysozoa</taxon>
        <taxon>Arthropoda</taxon>
        <taxon>Hexapoda</taxon>
        <taxon>Insecta</taxon>
        <taxon>Pterygota</taxon>
        <taxon>Neoptera</taxon>
        <taxon>Polyneoptera</taxon>
        <taxon>Dictyoptera</taxon>
        <taxon>Blattodea</taxon>
        <taxon>Blattoidea</taxon>
        <taxon>Blattidae</taxon>
        <taxon>Blattinae</taxon>
        <taxon>Periplaneta</taxon>
    </lineage>
</organism>
<evidence type="ECO:0000313" key="2">
    <source>
        <dbReference type="Proteomes" id="UP001148838"/>
    </source>
</evidence>
<proteinExistence type="predicted"/>
<name>A0ABQ8T9M7_PERAM</name>
<accession>A0ABQ8T9M7</accession>
<gene>
    <name evidence="1" type="ORF">ANN_04560</name>
</gene>
<reference evidence="1 2" key="1">
    <citation type="journal article" date="2022" name="Allergy">
        <title>Genome assembly and annotation of Periplaneta americana reveal a comprehensive cockroach allergen profile.</title>
        <authorList>
            <person name="Wang L."/>
            <person name="Xiong Q."/>
            <person name="Saelim N."/>
            <person name="Wang L."/>
            <person name="Nong W."/>
            <person name="Wan A.T."/>
            <person name="Shi M."/>
            <person name="Liu X."/>
            <person name="Cao Q."/>
            <person name="Hui J.H.L."/>
            <person name="Sookrung N."/>
            <person name="Leung T.F."/>
            <person name="Tungtrongchitr A."/>
            <person name="Tsui S.K.W."/>
        </authorList>
    </citation>
    <scope>NUCLEOTIDE SEQUENCE [LARGE SCALE GENOMIC DNA]</scope>
    <source>
        <strain evidence="1">PWHHKU_190912</strain>
    </source>
</reference>
<protein>
    <submittedName>
        <fullName evidence="1">Uncharacterized protein</fullName>
    </submittedName>
</protein>